<dbReference type="Proteomes" id="UP000028488">
    <property type="component" value="Plasmid pPDG3"/>
</dbReference>
<sequence length="345" mass="37846">MIPAEAGDPAARAVLDLIDRVEIDPESDQFLTALDRIHLQLLSPRVATIVARRAELGFTAYDVNTYPRRNMWRTQVPFGRTNGGVVVEIPLVVIAPVLIGMIPVLLNMNPLFQSPITDLTVFISAAAGVEVLAMWWWIRLDPLRLTAADKQMIRGSIAKLDAYVSAGGDFFELRLAMTASAIVVDIREVPAWSHEDLDIHRIRLDIEDHLRVILCHCGELATFRVSVGEPTTGVSAEADAARAAHHEQRRWFDQVKESLIGRVAALWTYHQDLLMLQDSIDGTAALGRIDAHAPALGELLVNSANDDLAASAIGDLATDVADLQQAREKALAQLRGDVNGFDRCS</sequence>
<dbReference type="EMBL" id="CP008950">
    <property type="protein sequence ID" value="AII11116.1"/>
    <property type="molecule type" value="Genomic_DNA"/>
</dbReference>
<gene>
    <name evidence="2" type="ORF">EP51_44470</name>
</gene>
<keyword evidence="1" id="KW-0472">Membrane</keyword>
<accession>A0A076EZ99</accession>
<evidence type="ECO:0000313" key="3">
    <source>
        <dbReference type="Proteomes" id="UP000028488"/>
    </source>
</evidence>
<dbReference type="RefSeq" id="WP_128643744.1">
    <property type="nucleotide sequence ID" value="NZ_CP008950.1"/>
</dbReference>
<geneLocation type="plasmid" evidence="2 3">
    <name>pPDG3</name>
</geneLocation>
<keyword evidence="2" id="KW-0614">Plasmid</keyword>
<dbReference type="AlphaFoldDB" id="A0A076EZ99"/>
<reference evidence="2 3" key="1">
    <citation type="submission" date="2014-07" db="EMBL/GenBank/DDBJ databases">
        <title>Genome Sequence of Rhodococcus opacus Strain R7, a Biodegrader of Mono- and Polycyclic Aromatic Hydrocarbons.</title>
        <authorList>
            <person name="Di Gennaro P."/>
            <person name="Zampolli J."/>
            <person name="Presti I."/>
            <person name="Cappelletti M."/>
            <person name="D'Ursi P."/>
            <person name="Orro A."/>
            <person name="Mezzelani A."/>
            <person name="Milanesi L."/>
        </authorList>
    </citation>
    <scope>NUCLEOTIDE SEQUENCE [LARGE SCALE GENOMIC DNA]</scope>
    <source>
        <strain evidence="2 3">R7</strain>
        <plasmid evidence="2">pPDG3</plasmid>
    </source>
</reference>
<evidence type="ECO:0000256" key="1">
    <source>
        <dbReference type="SAM" id="Phobius"/>
    </source>
</evidence>
<proteinExistence type="predicted"/>
<protein>
    <submittedName>
        <fullName evidence="2">Membrane protein</fullName>
    </submittedName>
</protein>
<organism evidence="2 3">
    <name type="scientific">Rhodococcus opacus</name>
    <name type="common">Nocardia opaca</name>
    <dbReference type="NCBI Taxonomy" id="37919"/>
    <lineage>
        <taxon>Bacteria</taxon>
        <taxon>Bacillati</taxon>
        <taxon>Actinomycetota</taxon>
        <taxon>Actinomycetes</taxon>
        <taxon>Mycobacteriales</taxon>
        <taxon>Nocardiaceae</taxon>
        <taxon>Rhodococcus</taxon>
    </lineage>
</organism>
<evidence type="ECO:0000313" key="2">
    <source>
        <dbReference type="EMBL" id="AII11116.1"/>
    </source>
</evidence>
<feature type="transmembrane region" description="Helical" evidence="1">
    <location>
        <begin position="89"/>
        <end position="107"/>
    </location>
</feature>
<feature type="transmembrane region" description="Helical" evidence="1">
    <location>
        <begin position="119"/>
        <end position="138"/>
    </location>
</feature>
<keyword evidence="1" id="KW-1133">Transmembrane helix</keyword>
<keyword evidence="1" id="KW-0812">Transmembrane</keyword>
<name>A0A076EZ99_RHOOP</name>